<evidence type="ECO:0000256" key="1">
    <source>
        <dbReference type="ARBA" id="ARBA00001936"/>
    </source>
</evidence>
<name>A0A6S7IHJ4_PARCT</name>
<evidence type="ECO:0000256" key="6">
    <source>
        <dbReference type="ARBA" id="ARBA00023211"/>
    </source>
</evidence>
<dbReference type="PANTHER" id="PTHR12992">
    <property type="entry name" value="NUDIX HYDROLASE"/>
    <property type="match status" value="1"/>
</dbReference>
<keyword evidence="5" id="KW-0460">Magnesium</keyword>
<reference evidence="7" key="1">
    <citation type="submission" date="2020-04" db="EMBL/GenBank/DDBJ databases">
        <authorList>
            <person name="Alioto T."/>
            <person name="Alioto T."/>
            <person name="Gomez Garrido J."/>
        </authorList>
    </citation>
    <scope>NUCLEOTIDE SEQUENCE</scope>
    <source>
        <strain evidence="7">A484AB</strain>
    </source>
</reference>
<dbReference type="InterPro" id="IPR045121">
    <property type="entry name" value="CoAse"/>
</dbReference>
<dbReference type="InterPro" id="IPR000086">
    <property type="entry name" value="NUDIX_hydrolase_dom"/>
</dbReference>
<dbReference type="GO" id="GO:0010945">
    <property type="term" value="F:coenzyme A diphosphatase activity"/>
    <property type="evidence" value="ECO:0007669"/>
    <property type="project" value="InterPro"/>
</dbReference>
<dbReference type="GO" id="GO:0046872">
    <property type="term" value="F:metal ion binding"/>
    <property type="evidence" value="ECO:0007669"/>
    <property type="project" value="UniProtKB-KW"/>
</dbReference>
<dbReference type="CDD" id="cd03426">
    <property type="entry name" value="NUDIX_CoAse_Nudt7"/>
    <property type="match status" value="1"/>
</dbReference>
<keyword evidence="3" id="KW-0479">Metal-binding</keyword>
<dbReference type="AlphaFoldDB" id="A0A6S7IHJ4"/>
<dbReference type="PANTHER" id="PTHR12992:SF11">
    <property type="entry name" value="MITOCHONDRIAL COENZYME A DIPHOSPHATASE NUDT8"/>
    <property type="match status" value="1"/>
</dbReference>
<dbReference type="Gene3D" id="3.90.79.10">
    <property type="entry name" value="Nucleoside Triphosphate Pyrophosphohydrolase"/>
    <property type="match status" value="1"/>
</dbReference>
<evidence type="ECO:0000256" key="5">
    <source>
        <dbReference type="ARBA" id="ARBA00022842"/>
    </source>
</evidence>
<keyword evidence="8" id="KW-1185">Reference proteome</keyword>
<dbReference type="Proteomes" id="UP001152795">
    <property type="component" value="Unassembled WGS sequence"/>
</dbReference>
<proteinExistence type="predicted"/>
<comment type="caution">
    <text evidence="7">The sequence shown here is derived from an EMBL/GenBank/DDBJ whole genome shotgun (WGS) entry which is preliminary data.</text>
</comment>
<keyword evidence="6" id="KW-0464">Manganese</keyword>
<evidence type="ECO:0000256" key="4">
    <source>
        <dbReference type="ARBA" id="ARBA00022801"/>
    </source>
</evidence>
<accession>A0A6S7IHJ4</accession>
<sequence length="234" mass="26542">MWSLDKLKAKLEAISSLGYNLDDIQSKTLTDAAILVPIIIKDGTPYILLTVRSMNLTNYPGQVSFPGGKRDKGDVSIVATALRETQEEIGMSSEHLKILGTSLPYVTQTNFLVTPVVAEVLNYKTFIPRLNPFEVCEILTVPLEIFVLKKYHKCKEYAFGKDGEMKANVDFFEFGESNDSVHIIWGLTALIATHIASLLFERTSEFKYQDWLINTNRKIQRDKIYDKLISRSKL</sequence>
<evidence type="ECO:0000256" key="3">
    <source>
        <dbReference type="ARBA" id="ARBA00022723"/>
    </source>
</evidence>
<dbReference type="EMBL" id="CACRXK020010041">
    <property type="protein sequence ID" value="CAB4018515.1"/>
    <property type="molecule type" value="Genomic_DNA"/>
</dbReference>
<organism evidence="7 8">
    <name type="scientific">Paramuricea clavata</name>
    <name type="common">Red gorgonian</name>
    <name type="synonym">Violescent sea-whip</name>
    <dbReference type="NCBI Taxonomy" id="317549"/>
    <lineage>
        <taxon>Eukaryota</taxon>
        <taxon>Metazoa</taxon>
        <taxon>Cnidaria</taxon>
        <taxon>Anthozoa</taxon>
        <taxon>Octocorallia</taxon>
        <taxon>Malacalcyonacea</taxon>
        <taxon>Plexauridae</taxon>
        <taxon>Paramuricea</taxon>
    </lineage>
</organism>
<evidence type="ECO:0000313" key="8">
    <source>
        <dbReference type="Proteomes" id="UP001152795"/>
    </source>
</evidence>
<protein>
    <submittedName>
        <fullName evidence="7">Peroxisomal coenzyme A diphosphatase NUDT7</fullName>
    </submittedName>
</protein>
<comment type="cofactor">
    <cofactor evidence="1">
        <name>Mn(2+)</name>
        <dbReference type="ChEBI" id="CHEBI:29035"/>
    </cofactor>
</comment>
<dbReference type="Pfam" id="PF00293">
    <property type="entry name" value="NUDIX"/>
    <property type="match status" value="1"/>
</dbReference>
<gene>
    <name evidence="7" type="ORF">PACLA_8A023253</name>
</gene>
<dbReference type="InterPro" id="IPR015797">
    <property type="entry name" value="NUDIX_hydrolase-like_dom_sf"/>
</dbReference>
<evidence type="ECO:0000313" key="7">
    <source>
        <dbReference type="EMBL" id="CAB4018515.1"/>
    </source>
</evidence>
<dbReference type="PROSITE" id="PS51462">
    <property type="entry name" value="NUDIX"/>
    <property type="match status" value="1"/>
</dbReference>
<dbReference type="OrthoDB" id="206213at2759"/>
<dbReference type="SUPFAM" id="SSF55811">
    <property type="entry name" value="Nudix"/>
    <property type="match status" value="1"/>
</dbReference>
<evidence type="ECO:0000256" key="2">
    <source>
        <dbReference type="ARBA" id="ARBA00001946"/>
    </source>
</evidence>
<comment type="cofactor">
    <cofactor evidence="2">
        <name>Mg(2+)</name>
        <dbReference type="ChEBI" id="CHEBI:18420"/>
    </cofactor>
</comment>
<keyword evidence="4" id="KW-0378">Hydrolase</keyword>